<keyword evidence="2" id="KW-0808">Transferase</keyword>
<reference evidence="2 4" key="1">
    <citation type="submission" date="2018-06" db="EMBL/GenBank/DDBJ databases">
        <title>Genomic Encyclopedia of Archaeal and Bacterial Type Strains, Phase II (KMG-II): from individual species to whole genera.</title>
        <authorList>
            <person name="Goeker M."/>
        </authorList>
    </citation>
    <scope>NUCLEOTIDE SEQUENCE [LARGE SCALE GENOMIC DNA]</scope>
    <source>
        <strain evidence="2 4">DSM 22686</strain>
    </source>
</reference>
<dbReference type="InterPro" id="IPR001296">
    <property type="entry name" value="Glyco_trans_1"/>
</dbReference>
<organism evidence="2 4">
    <name type="scientific">Algoriphagus ratkowskyi</name>
    <dbReference type="NCBI Taxonomy" id="57028"/>
    <lineage>
        <taxon>Bacteria</taxon>
        <taxon>Pseudomonadati</taxon>
        <taxon>Bacteroidota</taxon>
        <taxon>Cytophagia</taxon>
        <taxon>Cytophagales</taxon>
        <taxon>Cyclobacteriaceae</taxon>
        <taxon>Algoriphagus</taxon>
    </lineage>
</organism>
<keyword evidence="5" id="KW-1185">Reference proteome</keyword>
<dbReference type="Pfam" id="PF00534">
    <property type="entry name" value="Glycos_transf_1"/>
    <property type="match status" value="1"/>
</dbReference>
<evidence type="ECO:0000313" key="5">
    <source>
        <dbReference type="Proteomes" id="UP000321927"/>
    </source>
</evidence>
<comment type="caution">
    <text evidence="2">The sequence shown here is derived from an EMBL/GenBank/DDBJ whole genome shotgun (WGS) entry which is preliminary data.</text>
</comment>
<dbReference type="CDD" id="cd03801">
    <property type="entry name" value="GT4_PimA-like"/>
    <property type="match status" value="1"/>
</dbReference>
<proteinExistence type="predicted"/>
<evidence type="ECO:0000259" key="1">
    <source>
        <dbReference type="Pfam" id="PF00534"/>
    </source>
</evidence>
<evidence type="ECO:0000313" key="2">
    <source>
        <dbReference type="EMBL" id="PZX57804.1"/>
    </source>
</evidence>
<dbReference type="Proteomes" id="UP000321927">
    <property type="component" value="Unassembled WGS sequence"/>
</dbReference>
<feature type="domain" description="Glycosyl transferase family 1" evidence="1">
    <location>
        <begin position="160"/>
        <end position="313"/>
    </location>
</feature>
<name>A0A2W7RBB6_9BACT</name>
<evidence type="ECO:0000313" key="3">
    <source>
        <dbReference type="EMBL" id="TXD79068.1"/>
    </source>
</evidence>
<dbReference type="PANTHER" id="PTHR45947:SF3">
    <property type="entry name" value="SULFOQUINOVOSYL TRANSFERASE SQD2"/>
    <property type="match status" value="1"/>
</dbReference>
<dbReference type="EMBL" id="QKZU01000006">
    <property type="protein sequence ID" value="PZX57804.1"/>
    <property type="molecule type" value="Genomic_DNA"/>
</dbReference>
<dbReference type="AlphaFoldDB" id="A0A2W7RBB6"/>
<dbReference type="PANTHER" id="PTHR45947">
    <property type="entry name" value="SULFOQUINOVOSYL TRANSFERASE SQD2"/>
    <property type="match status" value="1"/>
</dbReference>
<dbReference type="Gene3D" id="3.40.50.2000">
    <property type="entry name" value="Glycogen Phosphorylase B"/>
    <property type="match status" value="1"/>
</dbReference>
<gene>
    <name evidence="3" type="ORF">ESW18_06000</name>
    <name evidence="2" type="ORF">LV84_01933</name>
</gene>
<dbReference type="Proteomes" id="UP000249115">
    <property type="component" value="Unassembled WGS sequence"/>
</dbReference>
<protein>
    <submittedName>
        <fullName evidence="2 3">Glycosyltransferase</fullName>
    </submittedName>
</protein>
<dbReference type="GO" id="GO:0016757">
    <property type="term" value="F:glycosyltransferase activity"/>
    <property type="evidence" value="ECO:0007669"/>
    <property type="project" value="InterPro"/>
</dbReference>
<reference evidence="3 5" key="2">
    <citation type="submission" date="2019-08" db="EMBL/GenBank/DDBJ databases">
        <title>Genome of Algoriphagus ratkowskyi IC026.</title>
        <authorList>
            <person name="Bowman J.P."/>
        </authorList>
    </citation>
    <scope>NUCLEOTIDE SEQUENCE [LARGE SCALE GENOMIC DNA]</scope>
    <source>
        <strain evidence="3 5">IC026</strain>
    </source>
</reference>
<dbReference type="InterPro" id="IPR050194">
    <property type="entry name" value="Glycosyltransferase_grp1"/>
</dbReference>
<accession>A0A2W7RBB6</accession>
<sequence length="370" mass="43251">MLDSPKRLFIRGLNSFLNYKRVTFFFFFLHFSLFRIFKPSKKVVLFNKLHPIYSDFFLNFKTSKVTWFYFDPNWRNSLLGKFALKNCHILHLDHSAFKEEYLKFGKKTVIECEGLAKNSLFEDPRVSALLFESKYSGRVQLNKPKSFLVYPAVKNYSTFKPSEKNKLFTIISVGYGSYLKGFDVSFEVFKRLKKEGFKVKLIIAGTLGHNFEDYPEADRIAYQKSCDIIDEMLEYSKTNNDLIIKPFRKHDMIAKLYPQADVLLHPCRMETFGFTILEALSFGIPVVSVKLKAIPEMVKHGVNGYLINSFNWDGVSPIDEDAMNTPEWFDITVNESVKFIKQVDGLKRFELDPQFTYSNRMKNLESIYFS</sequence>
<evidence type="ECO:0000313" key="4">
    <source>
        <dbReference type="Proteomes" id="UP000249115"/>
    </source>
</evidence>
<dbReference type="SUPFAM" id="SSF53756">
    <property type="entry name" value="UDP-Glycosyltransferase/glycogen phosphorylase"/>
    <property type="match status" value="1"/>
</dbReference>
<dbReference type="EMBL" id="VORV01000003">
    <property type="protein sequence ID" value="TXD79068.1"/>
    <property type="molecule type" value="Genomic_DNA"/>
</dbReference>